<feature type="chain" id="PRO_5042887204" evidence="8">
    <location>
        <begin position="38"/>
        <end position="1417"/>
    </location>
</feature>
<feature type="compositionally biased region" description="Pro residues" evidence="6">
    <location>
        <begin position="973"/>
        <end position="988"/>
    </location>
</feature>
<dbReference type="SUPFAM" id="SSF49854">
    <property type="entry name" value="Spermadhesin, CUB domain"/>
    <property type="match status" value="2"/>
</dbReference>
<feature type="compositionally biased region" description="Basic and acidic residues" evidence="6">
    <location>
        <begin position="1165"/>
        <end position="1174"/>
    </location>
</feature>
<feature type="transmembrane region" description="Helical" evidence="7">
    <location>
        <begin position="476"/>
        <end position="499"/>
    </location>
</feature>
<feature type="compositionally biased region" description="Basic and acidic residues" evidence="6">
    <location>
        <begin position="912"/>
        <end position="922"/>
    </location>
</feature>
<evidence type="ECO:0000313" key="11">
    <source>
        <dbReference type="EMBL" id="KAK7107393.1"/>
    </source>
</evidence>
<reference evidence="11 12" key="1">
    <citation type="submission" date="2024-02" db="EMBL/GenBank/DDBJ databases">
        <title>Chromosome-scale genome assembly of the rough periwinkle Littorina saxatilis.</title>
        <authorList>
            <person name="De Jode A."/>
            <person name="Faria R."/>
            <person name="Formenti G."/>
            <person name="Sims Y."/>
            <person name="Smith T.P."/>
            <person name="Tracey A."/>
            <person name="Wood J.M.D."/>
            <person name="Zagrodzka Z.B."/>
            <person name="Johannesson K."/>
            <person name="Butlin R.K."/>
            <person name="Leder E.H."/>
        </authorList>
    </citation>
    <scope>NUCLEOTIDE SEQUENCE [LARGE SCALE GENOMIC DNA]</scope>
    <source>
        <strain evidence="11">Snail1</strain>
        <tissue evidence="11">Muscle</tissue>
    </source>
</reference>
<dbReference type="EMBL" id="JBAMIC010000004">
    <property type="protein sequence ID" value="KAK7107393.1"/>
    <property type="molecule type" value="Genomic_DNA"/>
</dbReference>
<dbReference type="InterPro" id="IPR050350">
    <property type="entry name" value="Compl-Cell_Adhes-Reg"/>
</dbReference>
<feature type="region of interest" description="Disordered" evidence="6">
    <location>
        <begin position="447"/>
        <end position="468"/>
    </location>
</feature>
<dbReference type="InterPro" id="IPR035976">
    <property type="entry name" value="Sushi/SCR/CCP_sf"/>
</dbReference>
<keyword evidence="2" id="KW-0677">Repeat</keyword>
<keyword evidence="7" id="KW-0472">Membrane</keyword>
<feature type="region of interest" description="Disordered" evidence="6">
    <location>
        <begin position="596"/>
        <end position="705"/>
    </location>
</feature>
<keyword evidence="12" id="KW-1185">Reference proteome</keyword>
<dbReference type="CDD" id="cd00041">
    <property type="entry name" value="CUB"/>
    <property type="match status" value="2"/>
</dbReference>
<feature type="compositionally biased region" description="Low complexity" evidence="6">
    <location>
        <begin position="1299"/>
        <end position="1315"/>
    </location>
</feature>
<dbReference type="Pfam" id="PF00431">
    <property type="entry name" value="CUB"/>
    <property type="match status" value="2"/>
</dbReference>
<dbReference type="SMART" id="SM00042">
    <property type="entry name" value="CUB"/>
    <property type="match status" value="2"/>
</dbReference>
<feature type="compositionally biased region" description="Basic and acidic residues" evidence="6">
    <location>
        <begin position="1186"/>
        <end position="1199"/>
    </location>
</feature>
<dbReference type="Proteomes" id="UP001374579">
    <property type="component" value="Unassembled WGS sequence"/>
</dbReference>
<feature type="compositionally biased region" description="Acidic residues" evidence="6">
    <location>
        <begin position="1355"/>
        <end position="1365"/>
    </location>
</feature>
<feature type="compositionally biased region" description="Basic and acidic residues" evidence="6">
    <location>
        <begin position="618"/>
        <end position="640"/>
    </location>
</feature>
<feature type="compositionally biased region" description="Low complexity" evidence="6">
    <location>
        <begin position="1145"/>
        <end position="1155"/>
    </location>
</feature>
<name>A0AAN9BJR0_9CAEN</name>
<dbReference type="CDD" id="cd00033">
    <property type="entry name" value="CCP"/>
    <property type="match status" value="2"/>
</dbReference>
<dbReference type="PANTHER" id="PTHR19325:SF575">
    <property type="entry name" value="LOCOMOTION-RELATED PROTEIN HIKARU GENKI"/>
    <property type="match status" value="1"/>
</dbReference>
<feature type="domain" description="CUB" evidence="9">
    <location>
        <begin position="309"/>
        <end position="424"/>
    </location>
</feature>
<dbReference type="SUPFAM" id="SSF57535">
    <property type="entry name" value="Complement control module/SCR domain"/>
    <property type="match status" value="2"/>
</dbReference>
<keyword evidence="7" id="KW-0812">Transmembrane</keyword>
<comment type="caution">
    <text evidence="5">Lacks conserved residue(s) required for the propagation of feature annotation.</text>
</comment>
<dbReference type="SMART" id="SM00032">
    <property type="entry name" value="CCP"/>
    <property type="match status" value="2"/>
</dbReference>
<feature type="compositionally biased region" description="Polar residues" evidence="6">
    <location>
        <begin position="1228"/>
        <end position="1245"/>
    </location>
</feature>
<feature type="domain" description="Sushi" evidence="10">
    <location>
        <begin position="244"/>
        <end position="306"/>
    </location>
</feature>
<feature type="compositionally biased region" description="Basic and acidic residues" evidence="6">
    <location>
        <begin position="863"/>
        <end position="875"/>
    </location>
</feature>
<feature type="signal peptide" evidence="8">
    <location>
        <begin position="1"/>
        <end position="37"/>
    </location>
</feature>
<evidence type="ECO:0000256" key="8">
    <source>
        <dbReference type="SAM" id="SignalP"/>
    </source>
</evidence>
<feature type="compositionally biased region" description="Basic and acidic residues" evidence="6">
    <location>
        <begin position="666"/>
        <end position="676"/>
    </location>
</feature>
<feature type="compositionally biased region" description="Polar residues" evidence="6">
    <location>
        <begin position="677"/>
        <end position="688"/>
    </location>
</feature>
<evidence type="ECO:0000256" key="2">
    <source>
        <dbReference type="ARBA" id="ARBA00022737"/>
    </source>
</evidence>
<keyword evidence="4" id="KW-0325">Glycoprotein</keyword>
<protein>
    <submittedName>
        <fullName evidence="11">Uncharacterized protein</fullName>
    </submittedName>
</protein>
<feature type="compositionally biased region" description="Polar residues" evidence="6">
    <location>
        <begin position="995"/>
        <end position="1010"/>
    </location>
</feature>
<evidence type="ECO:0000256" key="3">
    <source>
        <dbReference type="ARBA" id="ARBA00023157"/>
    </source>
</evidence>
<feature type="compositionally biased region" description="Polar residues" evidence="6">
    <location>
        <begin position="1017"/>
        <end position="1035"/>
    </location>
</feature>
<feature type="compositionally biased region" description="Low complexity" evidence="6">
    <location>
        <begin position="1209"/>
        <end position="1220"/>
    </location>
</feature>
<evidence type="ECO:0000259" key="9">
    <source>
        <dbReference type="PROSITE" id="PS01180"/>
    </source>
</evidence>
<dbReference type="InterPro" id="IPR000859">
    <property type="entry name" value="CUB_dom"/>
</dbReference>
<feature type="compositionally biased region" description="Low complexity" evidence="6">
    <location>
        <begin position="643"/>
        <end position="665"/>
    </location>
</feature>
<accession>A0AAN9BJR0</accession>
<sequence>MANHRFKQKDTQRHSSAVMFIYILLCILSILTPQAVCESTETCGGDFTSSYGVVVSLNYPLTYPVDVGCIWHIHPNETQTTNRTEVGVTLDFRRFQTLDGNPGDVETLRIFTSDPSNVTSTQPYRQFRGKSPAILTRLSVTVSNELWLVFRSAQSRAPVTGEALGFRILYLANGADVQCDLNPLAHGRIKNDSDSSLSLQSTVRFECDRGYRMEGEVTGQCNLDGDGVDSVSPRWSNIPTCVSTCPTPASIANGTYVKNDSLDVNSTVTYSCDVPYLLDRQDPTVTCVLGGKGTPTWNSNPPGCSIPTCLSTVSISLTSPSGALVNPSFPSHSVLGGTNCQWQVRVQSGKAVNFNVTYFDLPPRAQLSFLDSATKRVYHVFKGEDGTPTERSFNVSTSSVHVVYNGADTASSTHQGFYISYRAVEPSTPLVPPTTSTTARFSTATPIMTSSHYGPPSSEKVITDNDNSGSSDAGKIAGGVVAGIIAVLLVVACVGFHCYRKKFPVRMVGRSFGKFSNPEYRAPGRASTLVRVDAEDYFEQQMQPESHSQINIILGGDEENRVEYVNTAFQYDSHDSDEEEVERRFRERKSYLFKKDEDDQTDGKKRKKERRQGGTSKSGERSKKAKKSKENGRIGRDGCHENAAYVDSDAESVSSSYSSDISDSASTKDKKSKETLNGKTSDILSGQQLPAEGETNTEDEDAEIPHYALGIVKPRSASLSTEAMPAMTVKQFLARIAREKRANSDVGNPRPGSLTSFDITKSARRRAQSAGDIWDTVAVSAPELSKLATASEESSRENQQPLGRESRLDSSVENLSELPDEVTAGGSRRVSSSSSEQSNDYINVNSVTGDMRRDIAPEVSSPEVEKDATERDRSKSSSTSSSSEEEEAAPLPPRDQQVFFIPGLSTAADPNLEDRTASSQDDKSDEDSDHPEVGSLPKEDADLDDTLPHQIQIVASHSNDTPENSSENEDKFPTPPPPEALQARPPPVGAEDASLSHSFVVLSSTGAGQSESKDAESISSEDTGSSVESAVTSSGAEFESYSVNVDVPEERQTEPDRDTRASNRHHNPDESEEEEQKYSLEKPPPSEDFTDIEYEHSTPTKHHMPGDISVGEAKALPQAGVEQHPPEAPKKKAVNVEGLTSLTYSDGSSSSSSSSESDESDDEDDTRKMNDETRPLPTSAIPISPSEHKDAETGHKDVRTLPSDITFTSGSPDSKSSSSSEQHEPQPIQFTFTEGSHGTQSSPPEQSDRLQFLGAAGVQPAPRTLQLESSSPAEQSPRPRGLAALKKHPEQSDRLQFLGAAGDQPAVQPADQPAPRTLQLGSSSPELSPRPRGLAALRGHPSTRQDSGSSHSDSDSDLEFTEEDIDRVLMEGSDVSSDDGPPPLLVSPPPGAQKVAVKPQPGEMFVFDEEDNEDIEC</sequence>
<feature type="domain" description="CUB" evidence="9">
    <location>
        <begin position="43"/>
        <end position="173"/>
    </location>
</feature>
<dbReference type="PANTHER" id="PTHR19325">
    <property type="entry name" value="COMPLEMENT COMPONENT-RELATED SUSHI DOMAIN-CONTAINING"/>
    <property type="match status" value="1"/>
</dbReference>
<evidence type="ECO:0000256" key="5">
    <source>
        <dbReference type="PROSITE-ProRule" id="PRU00302"/>
    </source>
</evidence>
<organism evidence="11 12">
    <name type="scientific">Littorina saxatilis</name>
    <dbReference type="NCBI Taxonomy" id="31220"/>
    <lineage>
        <taxon>Eukaryota</taxon>
        <taxon>Metazoa</taxon>
        <taxon>Spiralia</taxon>
        <taxon>Lophotrochozoa</taxon>
        <taxon>Mollusca</taxon>
        <taxon>Gastropoda</taxon>
        <taxon>Caenogastropoda</taxon>
        <taxon>Littorinimorpha</taxon>
        <taxon>Littorinoidea</taxon>
        <taxon>Littorinidae</taxon>
        <taxon>Littorina</taxon>
    </lineage>
</organism>
<dbReference type="Gene3D" id="2.10.70.10">
    <property type="entry name" value="Complement Module, domain 1"/>
    <property type="match status" value="2"/>
</dbReference>
<feature type="domain" description="Sushi" evidence="10">
    <location>
        <begin position="177"/>
        <end position="243"/>
    </location>
</feature>
<dbReference type="Gene3D" id="2.60.120.290">
    <property type="entry name" value="Spermadhesin, CUB domain"/>
    <property type="match status" value="2"/>
</dbReference>
<evidence type="ECO:0000256" key="4">
    <source>
        <dbReference type="ARBA" id="ARBA00023180"/>
    </source>
</evidence>
<keyword evidence="8" id="KW-0732">Signal</keyword>
<comment type="caution">
    <text evidence="11">The sequence shown here is derived from an EMBL/GenBank/DDBJ whole genome shotgun (WGS) entry which is preliminary data.</text>
</comment>
<feature type="compositionally biased region" description="Pro residues" evidence="6">
    <location>
        <begin position="1380"/>
        <end position="1391"/>
    </location>
</feature>
<gene>
    <name evidence="11" type="ORF">V1264_015330</name>
</gene>
<dbReference type="InterPro" id="IPR000436">
    <property type="entry name" value="Sushi_SCR_CCP_dom"/>
</dbReference>
<evidence type="ECO:0000256" key="7">
    <source>
        <dbReference type="SAM" id="Phobius"/>
    </source>
</evidence>
<dbReference type="PROSITE" id="PS01180">
    <property type="entry name" value="CUB"/>
    <property type="match status" value="2"/>
</dbReference>
<keyword evidence="7" id="KW-1133">Transmembrane helix</keyword>
<dbReference type="Pfam" id="PF00084">
    <property type="entry name" value="Sushi"/>
    <property type="match status" value="2"/>
</dbReference>
<evidence type="ECO:0000256" key="1">
    <source>
        <dbReference type="ARBA" id="ARBA00022659"/>
    </source>
</evidence>
<evidence type="ECO:0000259" key="10">
    <source>
        <dbReference type="PROSITE" id="PS50923"/>
    </source>
</evidence>
<feature type="compositionally biased region" description="Polar residues" evidence="6">
    <location>
        <begin position="836"/>
        <end position="848"/>
    </location>
</feature>
<proteinExistence type="predicted"/>
<dbReference type="PROSITE" id="PS50923">
    <property type="entry name" value="SUSHI"/>
    <property type="match status" value="2"/>
</dbReference>
<dbReference type="InterPro" id="IPR035914">
    <property type="entry name" value="Sperma_CUB_dom_sf"/>
</dbReference>
<evidence type="ECO:0000313" key="12">
    <source>
        <dbReference type="Proteomes" id="UP001374579"/>
    </source>
</evidence>
<feature type="region of interest" description="Disordered" evidence="6">
    <location>
        <begin position="785"/>
        <end position="1403"/>
    </location>
</feature>
<feature type="region of interest" description="Disordered" evidence="6">
    <location>
        <begin position="740"/>
        <end position="762"/>
    </location>
</feature>
<feature type="compositionally biased region" description="Polar residues" evidence="6">
    <location>
        <begin position="953"/>
        <end position="965"/>
    </location>
</feature>
<keyword evidence="3" id="KW-1015">Disulfide bond</keyword>
<evidence type="ECO:0000256" key="6">
    <source>
        <dbReference type="SAM" id="MobiDB-lite"/>
    </source>
</evidence>
<keyword evidence="1 5" id="KW-0768">Sushi</keyword>
<feature type="compositionally biased region" description="Basic and acidic residues" evidence="6">
    <location>
        <begin position="1048"/>
        <end position="1069"/>
    </location>
</feature>